<dbReference type="AlphaFoldDB" id="A0A166KW29"/>
<sequence length="499" mass="55140">MRKATPYHPYPSRTRPSYYRRPAPTSSSPSQTLNDPYYIGPGPRPRHERRGKSPMMLPDKEAVSKEAALLFRSDLPPFKLQELYESLQNYNKSGSMVTYCEETQGWTAWTGLPFHTRARDGIKIPYAPGSWKHIGLRSPLYCPHVSNSFRLRADCEMEIYRDTTLGRGKERWAARARRHNCKFMVVIPRLDDLKKVILNNSVSGAVPTSSSQTSASNSSMGLPPSSAPSTPSSSRTWNTASSSCPTTSPRPPRLDNFYDSDEILERSDLALNTNLMSNAMRLSRHPANNRECPPAALYHYHPISCPGSFKELGFANSMIGMAMKYFNSPEGISPAAHHLAFSASTLCTGCRNQFSIDGFREHIAPEGRCSNPKFPNALFYPSAPIHPAADRNNPPRELLQFHPSANPSPPEETLEDSMITRALLEWNSHIGIPQDAWDTVASARVLCRGCNLVRSFDGDCVHRDADGLPSCGGPPLDGGDDDEEAAAHGSGKGKARAHE</sequence>
<feature type="compositionally biased region" description="Low complexity" evidence="1">
    <location>
        <begin position="209"/>
        <end position="247"/>
    </location>
</feature>
<feature type="region of interest" description="Disordered" evidence="1">
    <location>
        <begin position="203"/>
        <end position="256"/>
    </location>
</feature>
<name>A0A166KW29_9AGAM</name>
<feature type="region of interest" description="Disordered" evidence="1">
    <location>
        <begin position="385"/>
        <end position="413"/>
    </location>
</feature>
<evidence type="ECO:0000313" key="2">
    <source>
        <dbReference type="EMBL" id="KZP22313.1"/>
    </source>
</evidence>
<feature type="region of interest" description="Disordered" evidence="1">
    <location>
        <begin position="1"/>
        <end position="56"/>
    </location>
</feature>
<dbReference type="OrthoDB" id="3071161at2759"/>
<dbReference type="EMBL" id="KV417540">
    <property type="protein sequence ID" value="KZP22313.1"/>
    <property type="molecule type" value="Genomic_DNA"/>
</dbReference>
<evidence type="ECO:0000313" key="3">
    <source>
        <dbReference type="Proteomes" id="UP000076532"/>
    </source>
</evidence>
<evidence type="ECO:0000256" key="1">
    <source>
        <dbReference type="SAM" id="MobiDB-lite"/>
    </source>
</evidence>
<proteinExistence type="predicted"/>
<gene>
    <name evidence="2" type="ORF">FIBSPDRAFT_890432</name>
</gene>
<feature type="compositionally biased region" description="Low complexity" evidence="1">
    <location>
        <begin position="1"/>
        <end position="32"/>
    </location>
</feature>
<reference evidence="2 3" key="1">
    <citation type="journal article" date="2016" name="Mol. Biol. Evol.">
        <title>Comparative Genomics of Early-Diverging Mushroom-Forming Fungi Provides Insights into the Origins of Lignocellulose Decay Capabilities.</title>
        <authorList>
            <person name="Nagy L.G."/>
            <person name="Riley R."/>
            <person name="Tritt A."/>
            <person name="Adam C."/>
            <person name="Daum C."/>
            <person name="Floudas D."/>
            <person name="Sun H."/>
            <person name="Yadav J.S."/>
            <person name="Pangilinan J."/>
            <person name="Larsson K.H."/>
            <person name="Matsuura K."/>
            <person name="Barry K."/>
            <person name="Labutti K."/>
            <person name="Kuo R."/>
            <person name="Ohm R.A."/>
            <person name="Bhattacharya S.S."/>
            <person name="Shirouzu T."/>
            <person name="Yoshinaga Y."/>
            <person name="Martin F.M."/>
            <person name="Grigoriev I.V."/>
            <person name="Hibbett D.S."/>
        </authorList>
    </citation>
    <scope>NUCLEOTIDE SEQUENCE [LARGE SCALE GENOMIC DNA]</scope>
    <source>
        <strain evidence="2 3">CBS 109695</strain>
    </source>
</reference>
<protein>
    <submittedName>
        <fullName evidence="2">Uncharacterized protein</fullName>
    </submittedName>
</protein>
<accession>A0A166KW29</accession>
<organism evidence="2 3">
    <name type="scientific">Athelia psychrophila</name>
    <dbReference type="NCBI Taxonomy" id="1759441"/>
    <lineage>
        <taxon>Eukaryota</taxon>
        <taxon>Fungi</taxon>
        <taxon>Dikarya</taxon>
        <taxon>Basidiomycota</taxon>
        <taxon>Agaricomycotina</taxon>
        <taxon>Agaricomycetes</taxon>
        <taxon>Agaricomycetidae</taxon>
        <taxon>Atheliales</taxon>
        <taxon>Atheliaceae</taxon>
        <taxon>Athelia</taxon>
    </lineage>
</organism>
<feature type="region of interest" description="Disordered" evidence="1">
    <location>
        <begin position="469"/>
        <end position="499"/>
    </location>
</feature>
<dbReference type="Proteomes" id="UP000076532">
    <property type="component" value="Unassembled WGS sequence"/>
</dbReference>
<keyword evidence="3" id="KW-1185">Reference proteome</keyword>
<dbReference type="STRING" id="436010.A0A166KW29"/>